<sequence length="46" mass="5101">MSHEYQLARNGVMFQHCFPPVIPAQAGIQKARLEITWIPACAGMTS</sequence>
<organism evidence="1 2">
    <name type="scientific">Candidatus Propionivibrio dominans</name>
    <dbReference type="NCBI Taxonomy" id="2954373"/>
    <lineage>
        <taxon>Bacteria</taxon>
        <taxon>Pseudomonadati</taxon>
        <taxon>Pseudomonadota</taxon>
        <taxon>Betaproteobacteria</taxon>
        <taxon>Rhodocyclales</taxon>
        <taxon>Rhodocyclaceae</taxon>
        <taxon>Propionivibrio</taxon>
    </lineage>
</organism>
<comment type="caution">
    <text evidence="1">The sequence shown here is derived from an EMBL/GenBank/DDBJ whole genome shotgun (WGS) entry which is preliminary data.</text>
</comment>
<reference evidence="1" key="1">
    <citation type="submission" date="2020-10" db="EMBL/GenBank/DDBJ databases">
        <title>Connecting structure to function with the recovery of over 1000 high-quality activated sludge metagenome-assembled genomes encoding full-length rRNA genes using long-read sequencing.</title>
        <authorList>
            <person name="Singleton C.M."/>
            <person name="Petriglieri F."/>
            <person name="Kristensen J.M."/>
            <person name="Kirkegaard R.H."/>
            <person name="Michaelsen T.Y."/>
            <person name="Andersen M.H."/>
            <person name="Karst S.M."/>
            <person name="Dueholm M.S."/>
            <person name="Nielsen P.H."/>
            <person name="Albertsen M."/>
        </authorList>
    </citation>
    <scope>NUCLEOTIDE SEQUENCE</scope>
    <source>
        <strain evidence="1">EsbW_18-Q3-R4-48_MAXAC.044</strain>
    </source>
</reference>
<evidence type="ECO:0000313" key="1">
    <source>
        <dbReference type="EMBL" id="MBK7422347.1"/>
    </source>
</evidence>
<name>A0A9D7F5F3_9RHOO</name>
<gene>
    <name evidence="1" type="ORF">IPJ48_04205</name>
</gene>
<dbReference type="EMBL" id="JADJNC010000006">
    <property type="protein sequence ID" value="MBK7422347.1"/>
    <property type="molecule type" value="Genomic_DNA"/>
</dbReference>
<evidence type="ECO:0000313" key="2">
    <source>
        <dbReference type="Proteomes" id="UP000886602"/>
    </source>
</evidence>
<proteinExistence type="predicted"/>
<accession>A0A9D7F5F3</accession>
<protein>
    <submittedName>
        <fullName evidence="1">Uncharacterized protein</fullName>
    </submittedName>
</protein>
<dbReference type="Proteomes" id="UP000886602">
    <property type="component" value="Unassembled WGS sequence"/>
</dbReference>
<dbReference type="AlphaFoldDB" id="A0A9D7F5F3"/>